<comment type="caution">
    <text evidence="2">The sequence shown here is derived from an EMBL/GenBank/DDBJ whole genome shotgun (WGS) entry which is preliminary data.</text>
</comment>
<dbReference type="Proteomes" id="UP001304769">
    <property type="component" value="Unassembled WGS sequence"/>
</dbReference>
<organism evidence="2 3">
    <name type="scientific">Sinomonas terricola</name>
    <dbReference type="NCBI Taxonomy" id="3110330"/>
    <lineage>
        <taxon>Bacteria</taxon>
        <taxon>Bacillati</taxon>
        <taxon>Actinomycetota</taxon>
        <taxon>Actinomycetes</taxon>
        <taxon>Micrococcales</taxon>
        <taxon>Micrococcaceae</taxon>
        <taxon>Sinomonas</taxon>
    </lineage>
</organism>
<feature type="region of interest" description="Disordered" evidence="1">
    <location>
        <begin position="87"/>
        <end position="156"/>
    </location>
</feature>
<name>A0ABU5TBF7_9MICC</name>
<proteinExistence type="predicted"/>
<protein>
    <recommendedName>
        <fullName evidence="4">Helicase-associated domain-containing protein</fullName>
    </recommendedName>
</protein>
<dbReference type="Gene3D" id="6.10.140.530">
    <property type="match status" value="1"/>
</dbReference>
<feature type="compositionally biased region" description="Basic residues" evidence="1">
    <location>
        <begin position="101"/>
        <end position="119"/>
    </location>
</feature>
<accession>A0ABU5TBF7</accession>
<evidence type="ECO:0008006" key="4">
    <source>
        <dbReference type="Google" id="ProtNLM"/>
    </source>
</evidence>
<gene>
    <name evidence="2" type="ORF">SPF06_19545</name>
</gene>
<evidence type="ECO:0000256" key="1">
    <source>
        <dbReference type="SAM" id="MobiDB-lite"/>
    </source>
</evidence>
<feature type="compositionally biased region" description="Low complexity" evidence="1">
    <location>
        <begin position="90"/>
        <end position="99"/>
    </location>
</feature>
<feature type="compositionally biased region" description="Low complexity" evidence="1">
    <location>
        <begin position="120"/>
        <end position="156"/>
    </location>
</feature>
<dbReference type="RefSeq" id="WP_323280833.1">
    <property type="nucleotide sequence ID" value="NZ_JAYGGQ010000019.1"/>
</dbReference>
<reference evidence="2 3" key="1">
    <citation type="submission" date="2023-12" db="EMBL/GenBank/DDBJ databases">
        <title>Sinomonas terricola sp. nov, isolated from litchi orchard soil in Guangdong, PR China.</title>
        <authorList>
            <person name="Jiaxin W."/>
            <person name="Yang Z."/>
            <person name="Honghui Z."/>
        </authorList>
    </citation>
    <scope>NUCLEOTIDE SEQUENCE [LARGE SCALE GENOMIC DNA]</scope>
    <source>
        <strain evidence="2 3">JGH33</strain>
    </source>
</reference>
<dbReference type="EMBL" id="JAYGGQ010000019">
    <property type="protein sequence ID" value="MEA5456923.1"/>
    <property type="molecule type" value="Genomic_DNA"/>
</dbReference>
<keyword evidence="3" id="KW-1185">Reference proteome</keyword>
<sequence>MTSTDDASQPRPDFGRRLEGVLAFKAAHCRLPRTGLKAEAAERSLGGWLLRQRRRLARDTLTRPERDALDAALGPWWTLPPEEAWWAENPRAGSDAPGRPARPRRKAPTQARRRKKSSPHAKTSASTTSSPSPAEHAPPSQESASRSSTRAAPSGD</sequence>
<evidence type="ECO:0000313" key="2">
    <source>
        <dbReference type="EMBL" id="MEA5456923.1"/>
    </source>
</evidence>
<evidence type="ECO:0000313" key="3">
    <source>
        <dbReference type="Proteomes" id="UP001304769"/>
    </source>
</evidence>